<feature type="transmembrane region" description="Helical" evidence="6">
    <location>
        <begin position="122"/>
        <end position="143"/>
    </location>
</feature>
<feature type="transmembrane region" description="Helical" evidence="6">
    <location>
        <begin position="57"/>
        <end position="77"/>
    </location>
</feature>
<protein>
    <submittedName>
        <fullName evidence="8">Membrane spanning protein</fullName>
    </submittedName>
</protein>
<dbReference type="Gene3D" id="1.20.120.940">
    <property type="entry name" value="Putative aromatic acid exporter, C-terminal domain"/>
    <property type="match status" value="1"/>
</dbReference>
<feature type="domain" description="Putative aromatic acid exporter C-terminal" evidence="7">
    <location>
        <begin position="150"/>
        <end position="320"/>
    </location>
</feature>
<comment type="subcellular location">
    <subcellularLocation>
        <location evidence="1">Cell membrane</location>
        <topology evidence="1">Multi-pass membrane protein</topology>
    </subcellularLocation>
</comment>
<dbReference type="EMBL" id="CYZE01000021">
    <property type="protein sequence ID" value="CUP20329.1"/>
    <property type="molecule type" value="Genomic_DNA"/>
</dbReference>
<dbReference type="RefSeq" id="WP_055659709.1">
    <property type="nucleotide sequence ID" value="NZ_CABIXC010000021.1"/>
</dbReference>
<evidence type="ECO:0000256" key="6">
    <source>
        <dbReference type="SAM" id="Phobius"/>
    </source>
</evidence>
<keyword evidence="3 6" id="KW-0812">Transmembrane</keyword>
<dbReference type="InterPro" id="IPR038323">
    <property type="entry name" value="ArAE_1_C_sf"/>
</dbReference>
<dbReference type="AlphaFoldDB" id="A0A174LFQ9"/>
<name>A0A174LFQ9_9FIRM</name>
<keyword evidence="4 6" id="KW-1133">Transmembrane helix</keyword>
<dbReference type="InterPro" id="IPR010343">
    <property type="entry name" value="ArAE_1"/>
</dbReference>
<dbReference type="PANTHER" id="PTHR40064">
    <property type="entry name" value="MEMBRANE PROTEIN-RELATED"/>
    <property type="match status" value="1"/>
</dbReference>
<keyword evidence="5 6" id="KW-0472">Membrane</keyword>
<dbReference type="Proteomes" id="UP000095651">
    <property type="component" value="Unassembled WGS sequence"/>
</dbReference>
<sequence>MKKPDYVKVIKIAVGAGLAIVLAERMGLRYSASAGVITLLSIQDTKKETIRVVARRLLSFVMALAISAAGFSVFGYGPLAVCVFLLFFSAACMAFGMQEGISVNTVLMTHFLAERSMTGANIANELGLLAVGAGIGVILNLYIPGKVHLIRTSQRRIESHMKEILRKMAGQLTTGKGGDAGLADGEPPLRSLLEELDAELKQGEKSAYEDMENKLLTETRYYLRYMNMRRTQAFVLGRIEGELKHLGELPSQAQPIAELMERISGGFHEYNNAVGLLEVLDAVKEAMREQPLPELREEFENRAVLFQILLELEQFLEIKKKFVEELSAEEIGKFWIETTC</sequence>
<evidence type="ECO:0000256" key="3">
    <source>
        <dbReference type="ARBA" id="ARBA00022692"/>
    </source>
</evidence>
<dbReference type="Pfam" id="PF06081">
    <property type="entry name" value="ArAE_1"/>
    <property type="match status" value="1"/>
</dbReference>
<feature type="transmembrane region" description="Helical" evidence="6">
    <location>
        <begin position="83"/>
        <end position="101"/>
    </location>
</feature>
<dbReference type="InterPro" id="IPR021062">
    <property type="entry name" value="ArAE_1_C"/>
</dbReference>
<proteinExistence type="predicted"/>
<dbReference type="GO" id="GO:0005886">
    <property type="term" value="C:plasma membrane"/>
    <property type="evidence" value="ECO:0007669"/>
    <property type="project" value="UniProtKB-SubCell"/>
</dbReference>
<dbReference type="InterPro" id="IPR052984">
    <property type="entry name" value="UPF0421"/>
</dbReference>
<dbReference type="PANTHER" id="PTHR40064:SF1">
    <property type="entry name" value="MEMBRANE PROTEIN"/>
    <property type="match status" value="1"/>
</dbReference>
<keyword evidence="2" id="KW-1003">Cell membrane</keyword>
<evidence type="ECO:0000256" key="2">
    <source>
        <dbReference type="ARBA" id="ARBA00022475"/>
    </source>
</evidence>
<accession>A0A174LFQ9</accession>
<evidence type="ECO:0000256" key="1">
    <source>
        <dbReference type="ARBA" id="ARBA00004651"/>
    </source>
</evidence>
<evidence type="ECO:0000256" key="5">
    <source>
        <dbReference type="ARBA" id="ARBA00023136"/>
    </source>
</evidence>
<evidence type="ECO:0000313" key="9">
    <source>
        <dbReference type="Proteomes" id="UP000095651"/>
    </source>
</evidence>
<organism evidence="8 9">
    <name type="scientific">Hungatella hathewayi</name>
    <dbReference type="NCBI Taxonomy" id="154046"/>
    <lineage>
        <taxon>Bacteria</taxon>
        <taxon>Bacillati</taxon>
        <taxon>Bacillota</taxon>
        <taxon>Clostridia</taxon>
        <taxon>Lachnospirales</taxon>
        <taxon>Lachnospiraceae</taxon>
        <taxon>Hungatella</taxon>
    </lineage>
</organism>
<dbReference type="Pfam" id="PF11728">
    <property type="entry name" value="ArAE_1_C"/>
    <property type="match status" value="1"/>
</dbReference>
<gene>
    <name evidence="8" type="ORF">ERS852407_05275</name>
</gene>
<reference evidence="8 9" key="1">
    <citation type="submission" date="2015-09" db="EMBL/GenBank/DDBJ databases">
        <authorList>
            <consortium name="Pathogen Informatics"/>
        </authorList>
    </citation>
    <scope>NUCLEOTIDE SEQUENCE [LARGE SCALE GENOMIC DNA]</scope>
    <source>
        <strain evidence="8 9">2789STDY5608850</strain>
    </source>
</reference>
<evidence type="ECO:0000313" key="8">
    <source>
        <dbReference type="EMBL" id="CUP20329.1"/>
    </source>
</evidence>
<evidence type="ECO:0000256" key="4">
    <source>
        <dbReference type="ARBA" id="ARBA00022989"/>
    </source>
</evidence>
<evidence type="ECO:0000259" key="7">
    <source>
        <dbReference type="Pfam" id="PF11728"/>
    </source>
</evidence>